<dbReference type="OrthoDB" id="10017160at2759"/>
<dbReference type="InParanoid" id="A0A6L2Q2B1"/>
<evidence type="ECO:0000313" key="2">
    <source>
        <dbReference type="Proteomes" id="UP000502823"/>
    </source>
</evidence>
<reference evidence="2" key="1">
    <citation type="submission" date="2020-01" db="EMBL/GenBank/DDBJ databases">
        <title>Draft genome sequence of the Termite Coptotermes fromosanus.</title>
        <authorList>
            <person name="Itakura S."/>
            <person name="Yosikawa Y."/>
            <person name="Umezawa K."/>
        </authorList>
    </citation>
    <scope>NUCLEOTIDE SEQUENCE [LARGE SCALE GENOMIC DNA]</scope>
</reference>
<organism evidence="1 2">
    <name type="scientific">Coptotermes formosanus</name>
    <name type="common">Formosan subterranean termite</name>
    <dbReference type="NCBI Taxonomy" id="36987"/>
    <lineage>
        <taxon>Eukaryota</taxon>
        <taxon>Metazoa</taxon>
        <taxon>Ecdysozoa</taxon>
        <taxon>Arthropoda</taxon>
        <taxon>Hexapoda</taxon>
        <taxon>Insecta</taxon>
        <taxon>Pterygota</taxon>
        <taxon>Neoptera</taxon>
        <taxon>Polyneoptera</taxon>
        <taxon>Dictyoptera</taxon>
        <taxon>Blattodea</taxon>
        <taxon>Blattoidea</taxon>
        <taxon>Termitoidae</taxon>
        <taxon>Rhinotermitidae</taxon>
        <taxon>Coptotermes</taxon>
    </lineage>
</organism>
<proteinExistence type="predicted"/>
<evidence type="ECO:0000313" key="1">
    <source>
        <dbReference type="EMBL" id="GFG39013.1"/>
    </source>
</evidence>
<comment type="caution">
    <text evidence="1">The sequence shown here is derived from an EMBL/GenBank/DDBJ whole genome shotgun (WGS) entry which is preliminary data.</text>
</comment>
<keyword evidence="2" id="KW-1185">Reference proteome</keyword>
<accession>A0A6L2Q2B1</accession>
<dbReference type="Proteomes" id="UP000502823">
    <property type="component" value="Unassembled WGS sequence"/>
</dbReference>
<sequence length="91" mass="10182">MSTDIFHVPFDSVSKKAVFYEGNKRKVFASNLGSKAFGDDALGQTQSYDWFNRLKNGPTSVYNNELSGGPSTATTLENVEKESQFIHEDRK</sequence>
<protein>
    <submittedName>
        <fullName evidence="1">Uncharacterized protein</fullName>
    </submittedName>
</protein>
<dbReference type="AlphaFoldDB" id="A0A6L2Q2B1"/>
<dbReference type="EMBL" id="BLKM01000841">
    <property type="protein sequence ID" value="GFG39013.1"/>
    <property type="molecule type" value="Genomic_DNA"/>
</dbReference>
<gene>
    <name evidence="1" type="ORF">Cfor_08036</name>
</gene>
<name>A0A6L2Q2B1_COPFO</name>